<evidence type="ECO:0000256" key="4">
    <source>
        <dbReference type="SAM" id="Coils"/>
    </source>
</evidence>
<dbReference type="PROSITE" id="PS50885">
    <property type="entry name" value="HAMP"/>
    <property type="match status" value="1"/>
</dbReference>
<dbReference type="PROSITE" id="PS50111">
    <property type="entry name" value="CHEMOTAXIS_TRANSDUC_2"/>
    <property type="match status" value="1"/>
</dbReference>
<reference evidence="8 9" key="1">
    <citation type="submission" date="2016-11" db="EMBL/GenBank/DDBJ databases">
        <authorList>
            <person name="Jaros S."/>
            <person name="Januszkiewicz K."/>
            <person name="Wedrychowicz H."/>
        </authorList>
    </citation>
    <scope>NUCLEOTIDE SEQUENCE [LARGE SCALE GENOMIC DNA]</scope>
    <source>
        <strain evidence="8 9">HD4</strain>
    </source>
</reference>
<feature type="domain" description="Methyl-accepting transducer" evidence="6">
    <location>
        <begin position="280"/>
        <end position="551"/>
    </location>
</feature>
<dbReference type="SMART" id="SM00304">
    <property type="entry name" value="HAMP"/>
    <property type="match status" value="1"/>
</dbReference>
<dbReference type="CDD" id="cd11386">
    <property type="entry name" value="MCP_signal"/>
    <property type="match status" value="1"/>
</dbReference>
<sequence length="566" mass="61503">MKDIRIGAKILLLVIIGLLGMAIISFSGYDAMSDAGDDMDNMFNRKLKAMRMLGNEINYMRMIQVRIVKHILDPKDAQIKASIQEAINSYEETWPKYKELGMRADNAAAEIPNTEKLWADYKLGILEAQSLADAGKTQEAWAYYKGVEAGVTQDLLRSLIALEKVANDNAEQLNEDVMNENAHEMYMMIVTTLVCFLLLGGIAYFIIRDIMTTLEGMVQECNRMKDGDFRLNYNYEPRGDELGQMEAALQGMRKELNDLMRKVSESSEQLAASSEELTASAGQAAQAATQVAQSASEVVESVEHQQQAVMNSNEAVQSAEASIEEIRQKSAQVEENSSMVAKRAEDGNQSIDASVRQIKDVEETVTASAKMVDRLGERSKQIGEIVDTMTGIAEQTNLLALNAAIEAARAGEHGRGFTVVAEEVGKLAQESKESAEKIAGLIKEIQADTENAVSAMRSGKAAVVEGAHSVESLRTMFEEINQLVIGVSGEISHVTDAIHATADATNDIAADMNEINSYSGKVASEMQAVSAATEEQSASAEEIASASDALASLAQSQQAALSHFRF</sequence>
<keyword evidence="5" id="KW-0812">Transmembrane</keyword>
<evidence type="ECO:0000259" key="7">
    <source>
        <dbReference type="PROSITE" id="PS50885"/>
    </source>
</evidence>
<keyword evidence="5" id="KW-1133">Transmembrane helix</keyword>
<dbReference type="PANTHER" id="PTHR32089">
    <property type="entry name" value="METHYL-ACCEPTING CHEMOTAXIS PROTEIN MCPB"/>
    <property type="match status" value="1"/>
</dbReference>
<feature type="domain" description="HAMP" evidence="7">
    <location>
        <begin position="208"/>
        <end position="261"/>
    </location>
</feature>
<keyword evidence="1 3" id="KW-0807">Transducer</keyword>
<keyword evidence="5" id="KW-0472">Membrane</keyword>
<organism evidence="8 9">
    <name type="scientific">Selenomonas ruminantium</name>
    <dbReference type="NCBI Taxonomy" id="971"/>
    <lineage>
        <taxon>Bacteria</taxon>
        <taxon>Bacillati</taxon>
        <taxon>Bacillota</taxon>
        <taxon>Negativicutes</taxon>
        <taxon>Selenomonadales</taxon>
        <taxon>Selenomonadaceae</taxon>
        <taxon>Selenomonas</taxon>
    </lineage>
</organism>
<name>A0A1M6R148_SELRU</name>
<proteinExistence type="inferred from homology"/>
<feature type="transmembrane region" description="Helical" evidence="5">
    <location>
        <begin position="185"/>
        <end position="207"/>
    </location>
</feature>
<dbReference type="Pfam" id="PF12729">
    <property type="entry name" value="4HB_MCP_1"/>
    <property type="match status" value="1"/>
</dbReference>
<accession>A0A1M6R148</accession>
<evidence type="ECO:0000259" key="6">
    <source>
        <dbReference type="PROSITE" id="PS50111"/>
    </source>
</evidence>
<protein>
    <submittedName>
        <fullName evidence="8">Methyl-accepting chemotaxis protein</fullName>
    </submittedName>
</protein>
<gene>
    <name evidence="8" type="ORF">SAMN05216582_10196</name>
</gene>
<dbReference type="Pfam" id="PF00672">
    <property type="entry name" value="HAMP"/>
    <property type="match status" value="1"/>
</dbReference>
<evidence type="ECO:0000256" key="5">
    <source>
        <dbReference type="SAM" id="Phobius"/>
    </source>
</evidence>
<comment type="similarity">
    <text evidence="2">Belongs to the methyl-accepting chemotaxis (MCP) protein family.</text>
</comment>
<dbReference type="InterPro" id="IPR024478">
    <property type="entry name" value="HlyB_4HB_MCP"/>
</dbReference>
<dbReference type="InterPro" id="IPR004089">
    <property type="entry name" value="MCPsignal_dom"/>
</dbReference>
<evidence type="ECO:0000256" key="3">
    <source>
        <dbReference type="PROSITE-ProRule" id="PRU00284"/>
    </source>
</evidence>
<evidence type="ECO:0000256" key="1">
    <source>
        <dbReference type="ARBA" id="ARBA00023224"/>
    </source>
</evidence>
<feature type="coiled-coil region" evidence="4">
    <location>
        <begin position="242"/>
        <end position="276"/>
    </location>
</feature>
<dbReference type="PANTHER" id="PTHR32089:SF112">
    <property type="entry name" value="LYSOZYME-LIKE PROTEIN-RELATED"/>
    <property type="match status" value="1"/>
</dbReference>
<evidence type="ECO:0000256" key="2">
    <source>
        <dbReference type="ARBA" id="ARBA00029447"/>
    </source>
</evidence>
<dbReference type="AlphaFoldDB" id="A0A1M6R148"/>
<feature type="transmembrane region" description="Helical" evidence="5">
    <location>
        <begin position="7"/>
        <end position="29"/>
    </location>
</feature>
<dbReference type="Gene3D" id="1.10.287.950">
    <property type="entry name" value="Methyl-accepting chemotaxis protein"/>
    <property type="match status" value="1"/>
</dbReference>
<dbReference type="SUPFAM" id="SSF58104">
    <property type="entry name" value="Methyl-accepting chemotaxis protein (MCP) signaling domain"/>
    <property type="match status" value="1"/>
</dbReference>
<evidence type="ECO:0000313" key="9">
    <source>
        <dbReference type="Proteomes" id="UP000184263"/>
    </source>
</evidence>
<feature type="coiled-coil region" evidence="4">
    <location>
        <begin position="309"/>
        <end position="336"/>
    </location>
</feature>
<dbReference type="Gene3D" id="6.10.340.10">
    <property type="match status" value="1"/>
</dbReference>
<dbReference type="Proteomes" id="UP000184263">
    <property type="component" value="Unassembled WGS sequence"/>
</dbReference>
<keyword evidence="4" id="KW-0175">Coiled coil</keyword>
<dbReference type="InterPro" id="IPR003660">
    <property type="entry name" value="HAMP_dom"/>
</dbReference>
<dbReference type="SMART" id="SM00283">
    <property type="entry name" value="MA"/>
    <property type="match status" value="1"/>
</dbReference>
<dbReference type="Pfam" id="PF00015">
    <property type="entry name" value="MCPsignal"/>
    <property type="match status" value="1"/>
</dbReference>
<dbReference type="GO" id="GO:0016020">
    <property type="term" value="C:membrane"/>
    <property type="evidence" value="ECO:0007669"/>
    <property type="project" value="InterPro"/>
</dbReference>
<evidence type="ECO:0000313" key="8">
    <source>
        <dbReference type="EMBL" id="SHK26153.1"/>
    </source>
</evidence>
<dbReference type="GO" id="GO:0007165">
    <property type="term" value="P:signal transduction"/>
    <property type="evidence" value="ECO:0007669"/>
    <property type="project" value="UniProtKB-KW"/>
</dbReference>
<dbReference type="EMBL" id="FRBC01000001">
    <property type="protein sequence ID" value="SHK26153.1"/>
    <property type="molecule type" value="Genomic_DNA"/>
</dbReference>